<keyword evidence="1" id="KW-0732">Signal</keyword>
<evidence type="ECO:0000256" key="1">
    <source>
        <dbReference type="SAM" id="SignalP"/>
    </source>
</evidence>
<dbReference type="EMBL" id="BAABRI010000001">
    <property type="protein sequence ID" value="GAA5481052.1"/>
    <property type="molecule type" value="Genomic_DNA"/>
</dbReference>
<accession>A0ABP9UK40</accession>
<dbReference type="RefSeq" id="WP_353565208.1">
    <property type="nucleotide sequence ID" value="NZ_BAABRI010000001.1"/>
</dbReference>
<proteinExistence type="predicted"/>
<feature type="signal peptide" evidence="1">
    <location>
        <begin position="1"/>
        <end position="20"/>
    </location>
</feature>
<evidence type="ECO:0008006" key="4">
    <source>
        <dbReference type="Google" id="ProtNLM"/>
    </source>
</evidence>
<reference evidence="2 3" key="1">
    <citation type="submission" date="2024-02" db="EMBL/GenBank/DDBJ databases">
        <title>Haloferula sargassicola NBRC 104335.</title>
        <authorList>
            <person name="Ichikawa N."/>
            <person name="Katano-Makiyama Y."/>
            <person name="Hidaka K."/>
        </authorList>
    </citation>
    <scope>NUCLEOTIDE SEQUENCE [LARGE SCALE GENOMIC DNA]</scope>
    <source>
        <strain evidence="2 3">NBRC 104335</strain>
    </source>
</reference>
<name>A0ABP9UK40_9BACT</name>
<feature type="chain" id="PRO_5045039141" description="PEP-CTERM protein-sorting domain-containing protein" evidence="1">
    <location>
        <begin position="21"/>
        <end position="236"/>
    </location>
</feature>
<protein>
    <recommendedName>
        <fullName evidence="4">PEP-CTERM protein-sorting domain-containing protein</fullName>
    </recommendedName>
</protein>
<keyword evidence="3" id="KW-1185">Reference proteome</keyword>
<gene>
    <name evidence="2" type="ORF">Hsar01_00258</name>
</gene>
<evidence type="ECO:0000313" key="3">
    <source>
        <dbReference type="Proteomes" id="UP001476282"/>
    </source>
</evidence>
<sequence length="236" mass="24456">MNRRSSLVLFCLAAPVGAQALTLDWWEPRTAAATTELADDADATQGSLAMTIRQGVLFPGFPATRTLASGAWVDPLPFGTADVTATDIKVFPGGVPSDFDVLIEWSGSDTLYLLVGDLYGDPSSSTSPVGISSDGGASSVTHIGMFRWSDSLTDFSQPLGWSGSELTTTPGLTGDSEFALFSISGAHSVTLSVPSGYAYGTGDTLTIGIGAVPVPEASTVGMTALFAMLALAHRRR</sequence>
<evidence type="ECO:0000313" key="2">
    <source>
        <dbReference type="EMBL" id="GAA5481052.1"/>
    </source>
</evidence>
<comment type="caution">
    <text evidence="2">The sequence shown here is derived from an EMBL/GenBank/DDBJ whole genome shotgun (WGS) entry which is preliminary data.</text>
</comment>
<organism evidence="2 3">
    <name type="scientific">Haloferula sargassicola</name>
    <dbReference type="NCBI Taxonomy" id="490096"/>
    <lineage>
        <taxon>Bacteria</taxon>
        <taxon>Pseudomonadati</taxon>
        <taxon>Verrucomicrobiota</taxon>
        <taxon>Verrucomicrobiia</taxon>
        <taxon>Verrucomicrobiales</taxon>
        <taxon>Verrucomicrobiaceae</taxon>
        <taxon>Haloferula</taxon>
    </lineage>
</organism>
<dbReference type="Proteomes" id="UP001476282">
    <property type="component" value="Unassembled WGS sequence"/>
</dbReference>